<dbReference type="RefSeq" id="XP_003660302.1">
    <property type="nucleotide sequence ID" value="XM_003660254.1"/>
</dbReference>
<keyword evidence="2" id="KW-0472">Membrane</keyword>
<feature type="region of interest" description="Disordered" evidence="1">
    <location>
        <begin position="1"/>
        <end position="101"/>
    </location>
</feature>
<dbReference type="EMBL" id="CP003002">
    <property type="protein sequence ID" value="AEO55057.1"/>
    <property type="molecule type" value="Genomic_DNA"/>
</dbReference>
<dbReference type="KEGG" id="mtm:MYCTH_2298443"/>
<gene>
    <name evidence="3" type="ORF">MYCTH_2298443</name>
</gene>
<feature type="compositionally biased region" description="Gly residues" evidence="1">
    <location>
        <begin position="86"/>
        <end position="98"/>
    </location>
</feature>
<dbReference type="InParanoid" id="G2Q224"/>
<sequence>MSSAYFYITDAPLPKSQSSPTTTSSSSSSSSADSSSSFSSSDTTSSSLQTELSSILPPEFSASSPTETDSSSTSAATQDQEERATGGAGSESSGGGGEGGRDLPVAAQVGIGVGVSIFGLTVIVCGILWFRYLRKQQKVLVELQQRVSSQPPDGAAMWKMQQYPFGLAAPDHYLRTELSGSLGPPRAELS</sequence>
<dbReference type="OrthoDB" id="5390143at2759"/>
<feature type="compositionally biased region" description="Low complexity" evidence="1">
    <location>
        <begin position="61"/>
        <end position="77"/>
    </location>
</feature>
<accession>G2Q224</accession>
<feature type="transmembrane region" description="Helical" evidence="2">
    <location>
        <begin position="105"/>
        <end position="130"/>
    </location>
</feature>
<dbReference type="GeneID" id="11505881"/>
<dbReference type="Proteomes" id="UP000007322">
    <property type="component" value="Chromosome 1"/>
</dbReference>
<organism evidence="3 4">
    <name type="scientific">Thermothelomyces thermophilus (strain ATCC 42464 / BCRC 31852 / DSM 1799)</name>
    <name type="common">Sporotrichum thermophile</name>
    <dbReference type="NCBI Taxonomy" id="573729"/>
    <lineage>
        <taxon>Eukaryota</taxon>
        <taxon>Fungi</taxon>
        <taxon>Dikarya</taxon>
        <taxon>Ascomycota</taxon>
        <taxon>Pezizomycotina</taxon>
        <taxon>Sordariomycetes</taxon>
        <taxon>Sordariomycetidae</taxon>
        <taxon>Sordariales</taxon>
        <taxon>Chaetomiaceae</taxon>
        <taxon>Thermothelomyces</taxon>
    </lineage>
</organism>
<evidence type="ECO:0000256" key="2">
    <source>
        <dbReference type="SAM" id="Phobius"/>
    </source>
</evidence>
<proteinExistence type="predicted"/>
<reference evidence="3 4" key="1">
    <citation type="journal article" date="2011" name="Nat. Biotechnol.">
        <title>Comparative genomic analysis of the thermophilic biomass-degrading fungi Myceliophthora thermophila and Thielavia terrestris.</title>
        <authorList>
            <person name="Berka R.M."/>
            <person name="Grigoriev I.V."/>
            <person name="Otillar R."/>
            <person name="Salamov A."/>
            <person name="Grimwood J."/>
            <person name="Reid I."/>
            <person name="Ishmael N."/>
            <person name="John T."/>
            <person name="Darmond C."/>
            <person name="Moisan M.-C."/>
            <person name="Henrissat B."/>
            <person name="Coutinho P.M."/>
            <person name="Lombard V."/>
            <person name="Natvig D.O."/>
            <person name="Lindquist E."/>
            <person name="Schmutz J."/>
            <person name="Lucas S."/>
            <person name="Harris P."/>
            <person name="Powlowski J."/>
            <person name="Bellemare A."/>
            <person name="Taylor D."/>
            <person name="Butler G."/>
            <person name="de Vries R.P."/>
            <person name="Allijn I.E."/>
            <person name="van den Brink J."/>
            <person name="Ushinsky S."/>
            <person name="Storms R."/>
            <person name="Powell A.J."/>
            <person name="Paulsen I.T."/>
            <person name="Elbourne L.D.H."/>
            <person name="Baker S.E."/>
            <person name="Magnuson J."/>
            <person name="LaBoissiere S."/>
            <person name="Clutterbuck A.J."/>
            <person name="Martinez D."/>
            <person name="Wogulis M."/>
            <person name="de Leon A.L."/>
            <person name="Rey M.W."/>
            <person name="Tsang A."/>
        </authorList>
    </citation>
    <scope>NUCLEOTIDE SEQUENCE [LARGE SCALE GENOMIC DNA]</scope>
    <source>
        <strain evidence="4">ATCC 42464 / BCRC 31852 / DSM 1799</strain>
    </source>
</reference>
<protein>
    <submittedName>
        <fullName evidence="3">Uncharacterized protein</fullName>
    </submittedName>
</protein>
<evidence type="ECO:0000256" key="1">
    <source>
        <dbReference type="SAM" id="MobiDB-lite"/>
    </source>
</evidence>
<dbReference type="HOGENOM" id="CLU_1428901_0_0_1"/>
<dbReference type="AlphaFoldDB" id="G2Q224"/>
<evidence type="ECO:0000313" key="4">
    <source>
        <dbReference type="Proteomes" id="UP000007322"/>
    </source>
</evidence>
<keyword evidence="2" id="KW-1133">Transmembrane helix</keyword>
<feature type="compositionally biased region" description="Low complexity" evidence="1">
    <location>
        <begin position="16"/>
        <end position="54"/>
    </location>
</feature>
<evidence type="ECO:0000313" key="3">
    <source>
        <dbReference type="EMBL" id="AEO55057.1"/>
    </source>
</evidence>
<dbReference type="VEuPathDB" id="FungiDB:MYCTH_2298443"/>
<keyword evidence="2" id="KW-0812">Transmembrane</keyword>
<keyword evidence="4" id="KW-1185">Reference proteome</keyword>
<name>G2Q224_THET4</name>
<dbReference type="eggNOG" id="ENOG502T2V5">
    <property type="taxonomic scope" value="Eukaryota"/>
</dbReference>